<sequence>MTEAQTIPPGYWRNARGGLDPIETIKPIDKARDELVHELVAGAKALSGDVARYREKALGDIASFVQLSAEQYGAQLGGTKGNVSLISYDGRYKVLRAISETLSFDERLQAAKALIEECLTEWTKGARPELRAIVNRAFETDKAGNLNTNAVLALRRLDIQDDRWARAMQAIGESLQVVGSKSYIRLYERVGDSDKYQLISLDVAAA</sequence>
<protein>
    <submittedName>
        <fullName evidence="1">DUF3164 family protein</fullName>
    </submittedName>
</protein>
<gene>
    <name evidence="1" type="ORF">FOZ74_15060</name>
</gene>
<reference evidence="1 2" key="1">
    <citation type="submission" date="2019-07" db="EMBL/GenBank/DDBJ databases">
        <title>Complete genome sequence of Comamonas sp. NLF 7-7 isolated from livestock.</title>
        <authorList>
            <person name="Kim D.H."/>
            <person name="Kim J.G."/>
        </authorList>
    </citation>
    <scope>NUCLEOTIDE SEQUENCE [LARGE SCALE GENOMIC DNA]</scope>
    <source>
        <strain evidence="1 2">NLF 7-7</strain>
    </source>
</reference>
<proteinExistence type="predicted"/>
<organism evidence="1 2">
    <name type="scientific">Comamonas flocculans</name>
    <dbReference type="NCBI Taxonomy" id="2597701"/>
    <lineage>
        <taxon>Bacteria</taxon>
        <taxon>Pseudomonadati</taxon>
        <taxon>Pseudomonadota</taxon>
        <taxon>Betaproteobacteria</taxon>
        <taxon>Burkholderiales</taxon>
        <taxon>Comamonadaceae</taxon>
        <taxon>Comamonas</taxon>
    </lineage>
</organism>
<dbReference type="KEGG" id="cof:FOZ74_15060"/>
<dbReference type="Proteomes" id="UP000321199">
    <property type="component" value="Chromosome"/>
</dbReference>
<name>A0A5B8RZP9_9BURK</name>
<dbReference type="OrthoDB" id="7554786at2"/>
<accession>A0A5B8RZP9</accession>
<dbReference type="InterPro" id="IPR021505">
    <property type="entry name" value="Phage_B3_Orf6"/>
</dbReference>
<dbReference type="AlphaFoldDB" id="A0A5B8RZP9"/>
<dbReference type="EMBL" id="CP042344">
    <property type="protein sequence ID" value="QEA14242.1"/>
    <property type="molecule type" value="Genomic_DNA"/>
</dbReference>
<evidence type="ECO:0000313" key="2">
    <source>
        <dbReference type="Proteomes" id="UP000321199"/>
    </source>
</evidence>
<dbReference type="RefSeq" id="WP_146913832.1">
    <property type="nucleotide sequence ID" value="NZ_CP042344.1"/>
</dbReference>
<keyword evidence="2" id="KW-1185">Reference proteome</keyword>
<evidence type="ECO:0000313" key="1">
    <source>
        <dbReference type="EMBL" id="QEA14242.1"/>
    </source>
</evidence>
<dbReference type="Pfam" id="PF11363">
    <property type="entry name" value="DUF3164"/>
    <property type="match status" value="1"/>
</dbReference>